<accession>A0A7X0RXE4</accession>
<dbReference type="InterPro" id="IPR038694">
    <property type="entry name" value="DUF427_sf"/>
</dbReference>
<proteinExistence type="predicted"/>
<organism evidence="2 3">
    <name type="scientific">Cohnella nanjingensis</name>
    <dbReference type="NCBI Taxonomy" id="1387779"/>
    <lineage>
        <taxon>Bacteria</taxon>
        <taxon>Bacillati</taxon>
        <taxon>Bacillota</taxon>
        <taxon>Bacilli</taxon>
        <taxon>Bacillales</taxon>
        <taxon>Paenibacillaceae</taxon>
        <taxon>Cohnella</taxon>
    </lineage>
</organism>
<sequence>MTKQHVRLDRTPRWIRVRFGEETIADSKQAIVVHERGHLPVYYFPEADIRTDLLTQTSHSTYCPFKGDATYYSIQAGGRTSENAVWRYRDPIPGSDGEGLKGYYAFYWDRVDHWYEEEEEIFVHPRDPYKRVDAIASARHIRIVLDGEVLADSRRPVIVFETGVPVRYYLPKEDVREELLTATDHATSCPYKGDAVYWSVNAGGRTHENVVWSYPSPIPEIPKIAGLLSFYNERVEVYVDGEREPEPQWHRSALDFFNASEIRADGVTTP</sequence>
<gene>
    <name evidence="2" type="ORF">H7C19_32570</name>
</gene>
<dbReference type="Pfam" id="PF04248">
    <property type="entry name" value="NTP_transf_9"/>
    <property type="match status" value="2"/>
</dbReference>
<dbReference type="AlphaFoldDB" id="A0A7X0RXE4"/>
<dbReference type="Proteomes" id="UP000547209">
    <property type="component" value="Unassembled WGS sequence"/>
</dbReference>
<keyword evidence="3" id="KW-1185">Reference proteome</keyword>
<name>A0A7X0RXE4_9BACL</name>
<feature type="domain" description="DUF427" evidence="1">
    <location>
        <begin position="15"/>
        <end position="109"/>
    </location>
</feature>
<reference evidence="2 3" key="1">
    <citation type="submission" date="2020-08" db="EMBL/GenBank/DDBJ databases">
        <title>Cohnella phylogeny.</title>
        <authorList>
            <person name="Dunlap C."/>
        </authorList>
    </citation>
    <scope>NUCLEOTIDE SEQUENCE [LARGE SCALE GENOMIC DNA]</scope>
    <source>
        <strain evidence="2 3">DSM 28246</strain>
    </source>
</reference>
<dbReference type="PANTHER" id="PTHR34310">
    <property type="entry name" value="DUF427 DOMAIN PROTEIN (AFU_ORTHOLOGUE AFUA_3G02220)"/>
    <property type="match status" value="1"/>
</dbReference>
<protein>
    <submittedName>
        <fullName evidence="2">DUF427 domain-containing protein</fullName>
    </submittedName>
</protein>
<evidence type="ECO:0000259" key="1">
    <source>
        <dbReference type="Pfam" id="PF04248"/>
    </source>
</evidence>
<dbReference type="PANTHER" id="PTHR34310:SF9">
    <property type="entry name" value="BLR5716 PROTEIN"/>
    <property type="match status" value="1"/>
</dbReference>
<comment type="caution">
    <text evidence="2">The sequence shown here is derived from an EMBL/GenBank/DDBJ whole genome shotgun (WGS) entry which is preliminary data.</text>
</comment>
<evidence type="ECO:0000313" key="3">
    <source>
        <dbReference type="Proteomes" id="UP000547209"/>
    </source>
</evidence>
<dbReference type="EMBL" id="JACJVP010000074">
    <property type="protein sequence ID" value="MBB6675403.1"/>
    <property type="molecule type" value="Genomic_DNA"/>
</dbReference>
<dbReference type="RefSeq" id="WP_185673259.1">
    <property type="nucleotide sequence ID" value="NZ_JACJVP010000074.1"/>
</dbReference>
<dbReference type="Gene3D" id="2.170.150.40">
    <property type="entry name" value="Domain of unknown function (DUF427)"/>
    <property type="match status" value="2"/>
</dbReference>
<evidence type="ECO:0000313" key="2">
    <source>
        <dbReference type="EMBL" id="MBB6675403.1"/>
    </source>
</evidence>
<feature type="domain" description="DUF427" evidence="1">
    <location>
        <begin position="141"/>
        <end position="233"/>
    </location>
</feature>
<dbReference type="InterPro" id="IPR007361">
    <property type="entry name" value="DUF427"/>
</dbReference>